<organism evidence="1 3">
    <name type="scientific">Rotaria magnacalcarata</name>
    <dbReference type="NCBI Taxonomy" id="392030"/>
    <lineage>
        <taxon>Eukaryota</taxon>
        <taxon>Metazoa</taxon>
        <taxon>Spiralia</taxon>
        <taxon>Gnathifera</taxon>
        <taxon>Rotifera</taxon>
        <taxon>Eurotatoria</taxon>
        <taxon>Bdelloidea</taxon>
        <taxon>Philodinida</taxon>
        <taxon>Philodinidae</taxon>
        <taxon>Rotaria</taxon>
    </lineage>
</organism>
<dbReference type="Proteomes" id="UP000681720">
    <property type="component" value="Unassembled WGS sequence"/>
</dbReference>
<proteinExistence type="predicted"/>
<feature type="non-terminal residue" evidence="1">
    <location>
        <position position="1"/>
    </location>
</feature>
<accession>A0A8S3FZY6</accession>
<reference evidence="1" key="1">
    <citation type="submission" date="2021-02" db="EMBL/GenBank/DDBJ databases">
        <authorList>
            <person name="Nowell W R."/>
        </authorList>
    </citation>
    <scope>NUCLEOTIDE SEQUENCE</scope>
</reference>
<dbReference type="EMBL" id="CAJOBH010253880">
    <property type="protein sequence ID" value="CAF5144585.1"/>
    <property type="molecule type" value="Genomic_DNA"/>
</dbReference>
<protein>
    <submittedName>
        <fullName evidence="1">Uncharacterized protein</fullName>
    </submittedName>
</protein>
<evidence type="ECO:0000313" key="1">
    <source>
        <dbReference type="EMBL" id="CAF5144585.1"/>
    </source>
</evidence>
<comment type="caution">
    <text evidence="1">The sequence shown here is derived from an EMBL/GenBank/DDBJ whole genome shotgun (WGS) entry which is preliminary data.</text>
</comment>
<gene>
    <name evidence="1" type="ORF">BYL167_LOCUS70879</name>
    <name evidence="2" type="ORF">GIL414_LOCUS81457</name>
</gene>
<evidence type="ECO:0000313" key="2">
    <source>
        <dbReference type="EMBL" id="CAF5215662.1"/>
    </source>
</evidence>
<dbReference type="EMBL" id="CAJOBJ010357437">
    <property type="protein sequence ID" value="CAF5215662.1"/>
    <property type="molecule type" value="Genomic_DNA"/>
</dbReference>
<dbReference type="Proteomes" id="UP000681967">
    <property type="component" value="Unassembled WGS sequence"/>
</dbReference>
<dbReference type="AlphaFoldDB" id="A0A8S3FZY6"/>
<name>A0A8S3FZY6_9BILA</name>
<sequence>MFRDNAQEQIELGKIDETRSINRLTTNYIIQTSSQTPAYAIYDAAQTLSICFGVPSGVYIEFGFVRVQTSSKDWFERIVSVQYNYTYSNWEFDCTTTTCNSTTTQRYAVSFQSAFVDVT</sequence>
<evidence type="ECO:0000313" key="3">
    <source>
        <dbReference type="Proteomes" id="UP000681967"/>
    </source>
</evidence>